<dbReference type="EMBL" id="WVHT01000007">
    <property type="protein sequence ID" value="MXV52257.1"/>
    <property type="molecule type" value="Genomic_DNA"/>
</dbReference>
<gene>
    <name evidence="1" type="ORF">GS399_14865</name>
</gene>
<sequence length="765" mass="88383">MILPYFPESPFDIRLSFSGIIEHFEKVASDPLNPDAVKAQSVLNKVSLHPELKDGSIDFDQLNGNEDLIGQLLEAMFPPALTLNEIKAATIPFTKVLLNPTERFKNLLRAADLDFEINIRDYTEHQFYVSSCCLILNEFYGTQLDFSKPLFYDIPTANGVLKHYRILYNADFLDIIPTEKSISLTAEDINQLLDNYDNLELWKEKFPKGSWRLSGFAIMTLYDATVENAVSILKEKLLISNTGKFKGSMESIFRSIYKIPDIQIGASIFSREHQTFDIIDFGEPLQSFVLKEGSQHNSENTFCSKSHFCIIEKQDFFAVSDVAALLAAEPENLLARHMAEQGINSFILAPITKNGVLMGVLEIVSMRSKELNSVNAHKLEIVMPFLVDTIDRLITEFRNEVQAVIQKNYTSIHSSVYWKFSSEAQNLIRANRRGEDYVLKEIILDDVYPLYGQTDIKGSSDTRNQCIRQDLTSQLKHLLILLPKIKSYLTDFDYDTRTKQIEDNFESIKHLFYANTEQYVNDFLENKIHPYLQKIAGKEVMPLVDAYFIENDKKFGTFYANRRKYETSVSMINNKLATYFDNSEASAQTIYPHYYERFKTDGVEHNLYIGPSISPKHHFDIRLLQDLRLWQLRILCKMELAHHQLKKELPYPLDVTSLILAYHSSISLRFRMDEKRFDVDGTYNARYEVVKKRIDKAFIKDTTERITQTGKITIVYSGRSEEKEYRQYIEILQNEKILADVVENFQVEDLQGVVGLHALRAQIIH</sequence>
<proteinExistence type="predicted"/>
<evidence type="ECO:0000313" key="1">
    <source>
        <dbReference type="EMBL" id="MXV52257.1"/>
    </source>
</evidence>
<comment type="caution">
    <text evidence="1">The sequence shown here is derived from an EMBL/GenBank/DDBJ whole genome shotgun (WGS) entry which is preliminary data.</text>
</comment>
<protein>
    <submittedName>
        <fullName evidence="1">GAF domain-containing protein</fullName>
    </submittedName>
</protein>
<reference evidence="1 2" key="1">
    <citation type="submission" date="2019-11" db="EMBL/GenBank/DDBJ databases">
        <title>Pedobacter sp. HMF7647 Genome sequencing and assembly.</title>
        <authorList>
            <person name="Kang H."/>
            <person name="Kim H."/>
            <person name="Joh K."/>
        </authorList>
    </citation>
    <scope>NUCLEOTIDE SEQUENCE [LARGE SCALE GENOMIC DNA]</scope>
    <source>
        <strain evidence="1 2">HMF7647</strain>
    </source>
</reference>
<evidence type="ECO:0000313" key="2">
    <source>
        <dbReference type="Proteomes" id="UP000466586"/>
    </source>
</evidence>
<accession>A0A7K1YCF0</accession>
<keyword evidence="2" id="KW-1185">Reference proteome</keyword>
<dbReference type="RefSeq" id="WP_160845436.1">
    <property type="nucleotide sequence ID" value="NZ_WVHT01000007.1"/>
</dbReference>
<dbReference type="Proteomes" id="UP000466586">
    <property type="component" value="Unassembled WGS sequence"/>
</dbReference>
<organism evidence="1 2">
    <name type="scientific">Hufsiella arboris</name>
    <dbReference type="NCBI Taxonomy" id="2695275"/>
    <lineage>
        <taxon>Bacteria</taxon>
        <taxon>Pseudomonadati</taxon>
        <taxon>Bacteroidota</taxon>
        <taxon>Sphingobacteriia</taxon>
        <taxon>Sphingobacteriales</taxon>
        <taxon>Sphingobacteriaceae</taxon>
        <taxon>Hufsiella</taxon>
    </lineage>
</organism>
<dbReference type="AlphaFoldDB" id="A0A7K1YCF0"/>
<name>A0A7K1YCF0_9SPHI</name>